<sequence length="82" mass="9302">MVFEIVDFHPSISQQLLVLALAWAKTCVPISELDFSAIMHVRKSVLFSNDTPWTKRTNANSFDVTMGSYDGVRYVNWVAFTS</sequence>
<keyword evidence="2" id="KW-1185">Reference proteome</keyword>
<accession>A0A9Q1BBX9</accession>
<gene>
    <name evidence="1" type="ORF">HOLleu_41189</name>
</gene>
<dbReference type="Proteomes" id="UP001152320">
    <property type="component" value="Chromosome 23"/>
</dbReference>
<proteinExistence type="predicted"/>
<organism evidence="1 2">
    <name type="scientific">Holothuria leucospilota</name>
    <name type="common">Black long sea cucumber</name>
    <name type="synonym">Mertensiothuria leucospilota</name>
    <dbReference type="NCBI Taxonomy" id="206669"/>
    <lineage>
        <taxon>Eukaryota</taxon>
        <taxon>Metazoa</taxon>
        <taxon>Echinodermata</taxon>
        <taxon>Eleutherozoa</taxon>
        <taxon>Echinozoa</taxon>
        <taxon>Holothuroidea</taxon>
        <taxon>Aspidochirotacea</taxon>
        <taxon>Aspidochirotida</taxon>
        <taxon>Holothuriidae</taxon>
        <taxon>Holothuria</taxon>
    </lineage>
</organism>
<protein>
    <submittedName>
        <fullName evidence="1">Uncharacterized protein</fullName>
    </submittedName>
</protein>
<comment type="caution">
    <text evidence="1">The sequence shown here is derived from an EMBL/GenBank/DDBJ whole genome shotgun (WGS) entry which is preliminary data.</text>
</comment>
<dbReference type="EMBL" id="JAIZAY010000023">
    <property type="protein sequence ID" value="KAJ8019549.1"/>
    <property type="molecule type" value="Genomic_DNA"/>
</dbReference>
<name>A0A9Q1BBX9_HOLLE</name>
<reference evidence="1" key="1">
    <citation type="submission" date="2021-10" db="EMBL/GenBank/DDBJ databases">
        <title>Tropical sea cucumber genome reveals ecological adaptation and Cuvierian tubules defense mechanism.</title>
        <authorList>
            <person name="Chen T."/>
        </authorList>
    </citation>
    <scope>NUCLEOTIDE SEQUENCE</scope>
    <source>
        <strain evidence="1">Nanhai2018</strain>
        <tissue evidence="1">Muscle</tissue>
    </source>
</reference>
<evidence type="ECO:0000313" key="2">
    <source>
        <dbReference type="Proteomes" id="UP001152320"/>
    </source>
</evidence>
<evidence type="ECO:0000313" key="1">
    <source>
        <dbReference type="EMBL" id="KAJ8019549.1"/>
    </source>
</evidence>
<dbReference type="AlphaFoldDB" id="A0A9Q1BBX9"/>